<dbReference type="Proteomes" id="UP000027153">
    <property type="component" value="Unassembled WGS sequence"/>
</dbReference>
<dbReference type="AlphaFoldDB" id="A0A062VAR8"/>
<evidence type="ECO:0000313" key="2">
    <source>
        <dbReference type="EMBL" id="KCZ72415.1"/>
    </source>
</evidence>
<name>A0A062VAR8_9EURY</name>
<proteinExistence type="predicted"/>
<dbReference type="PANTHER" id="PTHR34301">
    <property type="entry name" value="DNA-BINDING PROTEIN-RELATED"/>
    <property type="match status" value="1"/>
</dbReference>
<comment type="caution">
    <text evidence="2">The sequence shown here is derived from an EMBL/GenBank/DDBJ whole genome shotgun (WGS) entry which is preliminary data.</text>
</comment>
<organism evidence="2 3">
    <name type="scientific">Candidatus Methanoperedens nitratireducens</name>
    <dbReference type="NCBI Taxonomy" id="1392998"/>
    <lineage>
        <taxon>Archaea</taxon>
        <taxon>Methanobacteriati</taxon>
        <taxon>Methanobacteriota</taxon>
        <taxon>Stenosarchaea group</taxon>
        <taxon>Methanomicrobia</taxon>
        <taxon>Methanosarcinales</taxon>
        <taxon>ANME-2 cluster</taxon>
        <taxon>Candidatus Methanoperedentaceae</taxon>
        <taxon>Candidatus Methanoperedens</taxon>
    </lineage>
</organism>
<evidence type="ECO:0000313" key="3">
    <source>
        <dbReference type="Proteomes" id="UP000027153"/>
    </source>
</evidence>
<sequence length="310" mass="36107">MVVENPFLNRVMIKNPDEFFGRKNELRAIFSRLSNLQSSDVYGERKIGKSSLLYYIFLKIPEKLGNDYKIAYIDLQGAECQTVEGFLRYCLREVGLNPEVINPSNSHNKNLMVFSESVRELRKKNKPVLLIDEFERIIKRPEFDNDFFDTMRSLGNNGDIAYVTASLHSLKTLCIEGHFTSPLYNIFSEVPLGLLSPEETIEFLSAKREGIEFTEKEIEFIKEIANNNPLHLQIACYHVFENKRHKWDEKKLRKKIEKEFKNFDDKWARKERGIIKGGKSLFNWIKERTSIEIGSKGVTLNSSEKANRPK</sequence>
<dbReference type="SUPFAM" id="SSF52540">
    <property type="entry name" value="P-loop containing nucleoside triphosphate hydrolases"/>
    <property type="match status" value="1"/>
</dbReference>
<keyword evidence="3" id="KW-1185">Reference proteome</keyword>
<dbReference type="RefSeq" id="WP_048089336.1">
    <property type="nucleotide sequence ID" value="NZ_JMIY01000002.1"/>
</dbReference>
<protein>
    <submittedName>
        <fullName evidence="2">ATPase</fullName>
    </submittedName>
</protein>
<dbReference type="InterPro" id="IPR027417">
    <property type="entry name" value="P-loop_NTPase"/>
</dbReference>
<feature type="domain" description="Novel STAND NTPase 2" evidence="1">
    <location>
        <begin position="123"/>
        <end position="242"/>
    </location>
</feature>
<dbReference type="InterPro" id="IPR049051">
    <property type="entry name" value="nSTAND2"/>
</dbReference>
<accession>A0A062VAR8</accession>
<dbReference type="Gene3D" id="3.40.50.300">
    <property type="entry name" value="P-loop containing nucleotide triphosphate hydrolases"/>
    <property type="match status" value="1"/>
</dbReference>
<reference evidence="2 3" key="1">
    <citation type="journal article" date="2013" name="Nature">
        <title>Anaerobic oxidation of methane coupled to nitrate reduction in a novel archaeal lineage.</title>
        <authorList>
            <person name="Haroon M.F."/>
            <person name="Hu S."/>
            <person name="Shi Y."/>
            <person name="Imelfort M."/>
            <person name="Keller J."/>
            <person name="Hugenholtz P."/>
            <person name="Yuan Z."/>
            <person name="Tyson G.W."/>
        </authorList>
    </citation>
    <scope>NUCLEOTIDE SEQUENCE [LARGE SCALE GENOMIC DNA]</scope>
    <source>
        <strain evidence="2 3">ANME-2d</strain>
    </source>
</reference>
<gene>
    <name evidence="2" type="ORF">ANME2D_00842</name>
</gene>
<evidence type="ECO:0000259" key="1">
    <source>
        <dbReference type="Pfam" id="PF20702"/>
    </source>
</evidence>
<dbReference type="Pfam" id="PF20702">
    <property type="entry name" value="nSTAND2"/>
    <property type="match status" value="1"/>
</dbReference>
<dbReference type="EMBL" id="JMIY01000002">
    <property type="protein sequence ID" value="KCZ72415.1"/>
    <property type="molecule type" value="Genomic_DNA"/>
</dbReference>
<dbReference type="PANTHER" id="PTHR34301:SF8">
    <property type="entry name" value="ATPASE DOMAIN-CONTAINING PROTEIN"/>
    <property type="match status" value="1"/>
</dbReference>